<evidence type="ECO:0008006" key="4">
    <source>
        <dbReference type="Google" id="ProtNLM"/>
    </source>
</evidence>
<protein>
    <recommendedName>
        <fullName evidence="4">Tetrahydromethanopterin S-methyltransferase</fullName>
    </recommendedName>
</protein>
<sequence length="42" mass="4266">MAIDVNAGINAAKKSFLTIGLPMVVGAFVVAFVMAIIAGKSE</sequence>
<keyword evidence="3" id="KW-1185">Reference proteome</keyword>
<evidence type="ECO:0000256" key="1">
    <source>
        <dbReference type="SAM" id="Phobius"/>
    </source>
</evidence>
<reference evidence="2 3" key="1">
    <citation type="submission" date="2023-10" db="EMBL/GenBank/DDBJ databases">
        <title>The complete genome sequence of Methanoculleus palmolei DSM 4273.</title>
        <authorList>
            <person name="Lai S.-J."/>
            <person name="You Y.-T."/>
            <person name="Chen S.-C."/>
        </authorList>
    </citation>
    <scope>NUCLEOTIDE SEQUENCE [LARGE SCALE GENOMIC DNA]</scope>
    <source>
        <strain evidence="2 3">DSM 4273</strain>
    </source>
</reference>
<evidence type="ECO:0000313" key="3">
    <source>
        <dbReference type="Proteomes" id="UP001626603"/>
    </source>
</evidence>
<name>A0ABD8A687_9EURY</name>
<keyword evidence="1" id="KW-1133">Transmembrane helix</keyword>
<dbReference type="EMBL" id="CP137641">
    <property type="protein sequence ID" value="WOX55062.1"/>
    <property type="molecule type" value="Genomic_DNA"/>
</dbReference>
<gene>
    <name evidence="2" type="ORF">R6Y95_06190</name>
</gene>
<keyword evidence="1" id="KW-0812">Transmembrane</keyword>
<organism evidence="2 3">
    <name type="scientific">Methanoculleus palmolei</name>
    <dbReference type="NCBI Taxonomy" id="72612"/>
    <lineage>
        <taxon>Archaea</taxon>
        <taxon>Methanobacteriati</taxon>
        <taxon>Methanobacteriota</taxon>
        <taxon>Stenosarchaea group</taxon>
        <taxon>Methanomicrobia</taxon>
        <taxon>Methanomicrobiales</taxon>
        <taxon>Methanomicrobiaceae</taxon>
        <taxon>Methanoculleus</taxon>
    </lineage>
</organism>
<dbReference type="AlphaFoldDB" id="A0ABD8A687"/>
<evidence type="ECO:0000313" key="2">
    <source>
        <dbReference type="EMBL" id="WOX55062.1"/>
    </source>
</evidence>
<accession>A0ABD8A687</accession>
<feature type="transmembrane region" description="Helical" evidence="1">
    <location>
        <begin position="16"/>
        <end position="38"/>
    </location>
</feature>
<keyword evidence="1" id="KW-0472">Membrane</keyword>
<dbReference type="Proteomes" id="UP001626603">
    <property type="component" value="Chromosome"/>
</dbReference>
<proteinExistence type="predicted"/>